<dbReference type="Gene3D" id="3.40.1530.20">
    <property type="entry name" value="Protein of unknown function (DUF1491)"/>
    <property type="match status" value="1"/>
</dbReference>
<dbReference type="AlphaFoldDB" id="A0AA87PWL7"/>
<evidence type="ECO:0008006" key="3">
    <source>
        <dbReference type="Google" id="ProtNLM"/>
    </source>
</evidence>
<dbReference type="Proteomes" id="UP000026941">
    <property type="component" value="Unassembled WGS sequence"/>
</dbReference>
<evidence type="ECO:0000313" key="1">
    <source>
        <dbReference type="EMBL" id="GAJ91456.1"/>
    </source>
</evidence>
<accession>A0AA87PWL7</accession>
<gene>
    <name evidence="1" type="ORF">RRH01S_02_01240</name>
</gene>
<dbReference type="RefSeq" id="WP_007693240.1">
    <property type="nucleotide sequence ID" value="NZ_BAYX01000002.1"/>
</dbReference>
<reference evidence="1 2" key="1">
    <citation type="submission" date="2014-05" db="EMBL/GenBank/DDBJ databases">
        <title>Whole genome shotgun sequence of Rhizobium rhizogenes NBRC 13257.</title>
        <authorList>
            <person name="Katano-Makiyama Y."/>
            <person name="Hosoyama A."/>
            <person name="Hashimoto M."/>
            <person name="Hosoyama Y."/>
            <person name="Noguchi M."/>
            <person name="Tsuchikane K."/>
            <person name="Kimura A."/>
            <person name="Ohji S."/>
            <person name="Ichikawa N."/>
            <person name="Yamazoe A."/>
            <person name="Fujita N."/>
        </authorList>
    </citation>
    <scope>NUCLEOTIDE SEQUENCE [LARGE SCALE GENOMIC DNA]</scope>
    <source>
        <strain evidence="1 2">NBRC 13257</strain>
    </source>
</reference>
<comment type="caution">
    <text evidence="1">The sequence shown here is derived from an EMBL/GenBank/DDBJ whole genome shotgun (WGS) entry which is preliminary data.</text>
</comment>
<organism evidence="1 2">
    <name type="scientific">Rhizobium rhizogenes NBRC 13257</name>
    <dbReference type="NCBI Taxonomy" id="1220581"/>
    <lineage>
        <taxon>Bacteria</taxon>
        <taxon>Pseudomonadati</taxon>
        <taxon>Pseudomonadota</taxon>
        <taxon>Alphaproteobacteria</taxon>
        <taxon>Hyphomicrobiales</taxon>
        <taxon>Rhizobiaceae</taxon>
        <taxon>Rhizobium/Agrobacterium group</taxon>
        <taxon>Rhizobium</taxon>
    </lineage>
</organism>
<dbReference type="Pfam" id="PF07372">
    <property type="entry name" value="DUF1491"/>
    <property type="match status" value="1"/>
</dbReference>
<proteinExistence type="predicted"/>
<dbReference type="InterPro" id="IPR009964">
    <property type="entry name" value="DUF1491"/>
</dbReference>
<dbReference type="EMBL" id="BAYX01000002">
    <property type="protein sequence ID" value="GAJ91456.1"/>
    <property type="molecule type" value="Genomic_DNA"/>
</dbReference>
<sequence length="119" mass="13962">MRLRSDIFVSALTRRLFSRGDFAAVEHKGSEEAGAIFIRQRFRDGLETLYAPAPQSFFDEEESGTRLFEIRMDRKEPDEIRQMLDRELKFDPDLWIIELETDDIADIVPLTDQRINPLD</sequence>
<name>A0AA87PWL7_RHIRH</name>
<evidence type="ECO:0000313" key="2">
    <source>
        <dbReference type="Proteomes" id="UP000026941"/>
    </source>
</evidence>
<protein>
    <recommendedName>
        <fullName evidence="3">DUF1491 family protein</fullName>
    </recommendedName>
</protein>